<sequence length="525" mass="60843">MAPRPREHQRDQQREHELDKELPRTKTKQQQAKEQQRQTLVIVPREESELQCKAAAAANPKVLEEAKNEMNRSAEFVPGYTDFGSRVWHVYVCRLLGRLDCPVPHCPRYRPSEHQPSSRSKPQQQQQQQQKKQVREIEAETGSALPMPPGYEAVATMCRVLHALVCRRIDCRKTYCARYRRSIGHVVRRRCPADDEADNDEEPKSCECRTVAAFMRHWDGCRERDCAYCRPIKEARDAHLRERRRVSLSRARRCDFRRQMLLLLHAQRCQGDCQSAARAALNGQWPPCRVPQCAAMGRVCAHARHCRINDDNDDDDDDDDDDESCPEPHCRHVKALARHWIACALKTPVPRCASCRSVRRTHDSWLEGERRPERERNFGAAMTRQRLMLLSHALDCPRRDRGGGDDERQSGRECSVRSCKPYSARILRHVCECLGRQHQEDGPCGEAHCAFNTELLKHYLGCRLEEDRWCRLCGPVLDAARDRALEASPSNFRQMSSSRHAHFYLFEIERFLKQQREKAASADAR</sequence>
<name>A0ABD2W6D0_9HYME</name>
<dbReference type="InterPro" id="IPR035898">
    <property type="entry name" value="TAZ_dom_sf"/>
</dbReference>
<dbReference type="AlphaFoldDB" id="A0ABD2W6D0"/>
<protein>
    <recommendedName>
        <fullName evidence="6">TAZ-type domain-containing protein</fullName>
    </recommendedName>
</protein>
<dbReference type="SUPFAM" id="SSF57933">
    <property type="entry name" value="TAZ domain"/>
    <property type="match status" value="3"/>
</dbReference>
<feature type="region of interest" description="Disordered" evidence="5">
    <location>
        <begin position="1"/>
        <end position="38"/>
    </location>
</feature>
<evidence type="ECO:0000259" key="6">
    <source>
        <dbReference type="PROSITE" id="PS50134"/>
    </source>
</evidence>
<feature type="zinc finger region" description="TAZ-type" evidence="4">
    <location>
        <begin position="371"/>
        <end position="476"/>
    </location>
</feature>
<feature type="compositionally biased region" description="Low complexity" evidence="5">
    <location>
        <begin position="115"/>
        <end position="131"/>
    </location>
</feature>
<feature type="domain" description="TAZ-type" evidence="6">
    <location>
        <begin position="371"/>
        <end position="476"/>
    </location>
</feature>
<keyword evidence="3 4" id="KW-0862">Zinc</keyword>
<keyword evidence="8" id="KW-1185">Reference proteome</keyword>
<dbReference type="Gene3D" id="1.20.1020.10">
    <property type="entry name" value="TAZ domain"/>
    <property type="match status" value="3"/>
</dbReference>
<proteinExistence type="predicted"/>
<keyword evidence="2 4" id="KW-0863">Zinc-finger</keyword>
<feature type="zinc finger region" description="TAZ-type" evidence="4">
    <location>
        <begin position="249"/>
        <end position="358"/>
    </location>
</feature>
<evidence type="ECO:0000256" key="5">
    <source>
        <dbReference type="SAM" id="MobiDB-lite"/>
    </source>
</evidence>
<dbReference type="Pfam" id="PF02135">
    <property type="entry name" value="zf-TAZ"/>
    <property type="match status" value="2"/>
</dbReference>
<dbReference type="SMART" id="SM00551">
    <property type="entry name" value="ZnF_TAZ"/>
    <property type="match status" value="1"/>
</dbReference>
<accession>A0ABD2W6D0</accession>
<evidence type="ECO:0000256" key="4">
    <source>
        <dbReference type="PROSITE-ProRule" id="PRU00203"/>
    </source>
</evidence>
<comment type="caution">
    <text evidence="7">The sequence shown here is derived from an EMBL/GenBank/DDBJ whole genome shotgun (WGS) entry which is preliminary data.</text>
</comment>
<dbReference type="EMBL" id="JBJJXI010000129">
    <property type="protein sequence ID" value="KAL3388610.1"/>
    <property type="molecule type" value="Genomic_DNA"/>
</dbReference>
<feature type="domain" description="TAZ-type" evidence="6">
    <location>
        <begin position="249"/>
        <end position="358"/>
    </location>
</feature>
<dbReference type="PROSITE" id="PS50134">
    <property type="entry name" value="ZF_TAZ"/>
    <property type="match status" value="2"/>
</dbReference>
<reference evidence="7 8" key="1">
    <citation type="journal article" date="2024" name="bioRxiv">
        <title>A reference genome for Trichogramma kaykai: A tiny desert-dwelling parasitoid wasp with competing sex-ratio distorters.</title>
        <authorList>
            <person name="Culotta J."/>
            <person name="Lindsey A.R."/>
        </authorList>
    </citation>
    <scope>NUCLEOTIDE SEQUENCE [LARGE SCALE GENOMIC DNA]</scope>
    <source>
        <strain evidence="7 8">KSX58</strain>
    </source>
</reference>
<evidence type="ECO:0000313" key="7">
    <source>
        <dbReference type="EMBL" id="KAL3388610.1"/>
    </source>
</evidence>
<keyword evidence="1 4" id="KW-0479">Metal-binding</keyword>
<evidence type="ECO:0000256" key="2">
    <source>
        <dbReference type="ARBA" id="ARBA00022771"/>
    </source>
</evidence>
<feature type="region of interest" description="Disordered" evidence="5">
    <location>
        <begin position="109"/>
        <end position="145"/>
    </location>
</feature>
<organism evidence="7 8">
    <name type="scientific">Trichogramma kaykai</name>
    <dbReference type="NCBI Taxonomy" id="54128"/>
    <lineage>
        <taxon>Eukaryota</taxon>
        <taxon>Metazoa</taxon>
        <taxon>Ecdysozoa</taxon>
        <taxon>Arthropoda</taxon>
        <taxon>Hexapoda</taxon>
        <taxon>Insecta</taxon>
        <taxon>Pterygota</taxon>
        <taxon>Neoptera</taxon>
        <taxon>Endopterygota</taxon>
        <taxon>Hymenoptera</taxon>
        <taxon>Apocrita</taxon>
        <taxon>Proctotrupomorpha</taxon>
        <taxon>Chalcidoidea</taxon>
        <taxon>Trichogrammatidae</taxon>
        <taxon>Trichogramma</taxon>
    </lineage>
</organism>
<evidence type="ECO:0000256" key="3">
    <source>
        <dbReference type="ARBA" id="ARBA00022833"/>
    </source>
</evidence>
<dbReference type="GO" id="GO:0008270">
    <property type="term" value="F:zinc ion binding"/>
    <property type="evidence" value="ECO:0007669"/>
    <property type="project" value="UniProtKB-KW"/>
</dbReference>
<feature type="compositionally biased region" description="Low complexity" evidence="5">
    <location>
        <begin position="28"/>
        <end position="38"/>
    </location>
</feature>
<feature type="compositionally biased region" description="Basic and acidic residues" evidence="5">
    <location>
        <begin position="1"/>
        <end position="24"/>
    </location>
</feature>
<gene>
    <name evidence="7" type="ORF">TKK_016325</name>
</gene>
<dbReference type="Proteomes" id="UP001627154">
    <property type="component" value="Unassembled WGS sequence"/>
</dbReference>
<dbReference type="InterPro" id="IPR000197">
    <property type="entry name" value="Znf_TAZ"/>
</dbReference>
<evidence type="ECO:0000313" key="8">
    <source>
        <dbReference type="Proteomes" id="UP001627154"/>
    </source>
</evidence>
<evidence type="ECO:0000256" key="1">
    <source>
        <dbReference type="ARBA" id="ARBA00022723"/>
    </source>
</evidence>